<comment type="caution">
    <text evidence="1">The sequence shown here is derived from an EMBL/GenBank/DDBJ whole genome shotgun (WGS) entry which is preliminary data.</text>
</comment>
<dbReference type="EMBL" id="BMAT01008528">
    <property type="protein sequence ID" value="GFR87189.1"/>
    <property type="molecule type" value="Genomic_DNA"/>
</dbReference>
<evidence type="ECO:0000313" key="2">
    <source>
        <dbReference type="Proteomes" id="UP000762676"/>
    </source>
</evidence>
<dbReference type="Proteomes" id="UP000762676">
    <property type="component" value="Unassembled WGS sequence"/>
</dbReference>
<dbReference type="PANTHER" id="PTHR16212:SF4">
    <property type="entry name" value="FOCADHESIN"/>
    <property type="match status" value="1"/>
</dbReference>
<reference evidence="1 2" key="1">
    <citation type="journal article" date="2021" name="Elife">
        <title>Chloroplast acquisition without the gene transfer in kleptoplastic sea slugs, Plakobranchus ocellatus.</title>
        <authorList>
            <person name="Maeda T."/>
            <person name="Takahashi S."/>
            <person name="Yoshida T."/>
            <person name="Shimamura S."/>
            <person name="Takaki Y."/>
            <person name="Nagai Y."/>
            <person name="Toyoda A."/>
            <person name="Suzuki Y."/>
            <person name="Arimoto A."/>
            <person name="Ishii H."/>
            <person name="Satoh N."/>
            <person name="Nishiyama T."/>
            <person name="Hasebe M."/>
            <person name="Maruyama T."/>
            <person name="Minagawa J."/>
            <person name="Obokata J."/>
            <person name="Shigenobu S."/>
        </authorList>
    </citation>
    <scope>NUCLEOTIDE SEQUENCE [LARGE SCALE GENOMIC DNA]</scope>
</reference>
<accession>A0AAV4GPH6</accession>
<gene>
    <name evidence="1" type="ORF">ElyMa_004217700</name>
</gene>
<name>A0AAV4GPH6_9GAST</name>
<dbReference type="InterPro" id="IPR045163">
    <property type="entry name" value="Focadhesin/RST1"/>
</dbReference>
<dbReference type="GO" id="GO:0060147">
    <property type="term" value="P:regulation of post-transcriptional gene silencing"/>
    <property type="evidence" value="ECO:0007669"/>
    <property type="project" value="InterPro"/>
</dbReference>
<proteinExistence type="predicted"/>
<dbReference type="AlphaFoldDB" id="A0AAV4GPH6"/>
<dbReference type="PANTHER" id="PTHR16212">
    <property type="entry name" value="FOCADHESIN FAMILY MEMBER"/>
    <property type="match status" value="1"/>
</dbReference>
<evidence type="ECO:0000313" key="1">
    <source>
        <dbReference type="EMBL" id="GFR87189.1"/>
    </source>
</evidence>
<sequence>MSHEAGLLFCYDPPVEQRRDGRQFVARHSKMFMQMFTNLLREVQVMPSEWHLCHHLPNAWSEFMQRLFTAVLEGRRAQLDYQAKQGSLSQAEVTEELSMAWMWYVSIRNCIAMNNDHAGMGEE</sequence>
<organism evidence="1 2">
    <name type="scientific">Elysia marginata</name>
    <dbReference type="NCBI Taxonomy" id="1093978"/>
    <lineage>
        <taxon>Eukaryota</taxon>
        <taxon>Metazoa</taxon>
        <taxon>Spiralia</taxon>
        <taxon>Lophotrochozoa</taxon>
        <taxon>Mollusca</taxon>
        <taxon>Gastropoda</taxon>
        <taxon>Heterobranchia</taxon>
        <taxon>Euthyneura</taxon>
        <taxon>Panpulmonata</taxon>
        <taxon>Sacoglossa</taxon>
        <taxon>Placobranchoidea</taxon>
        <taxon>Plakobranchidae</taxon>
        <taxon>Elysia</taxon>
    </lineage>
</organism>
<protein>
    <submittedName>
        <fullName evidence="1">Focadhesin</fullName>
    </submittedName>
</protein>
<keyword evidence="2" id="KW-1185">Reference proteome</keyword>